<proteinExistence type="predicted"/>
<sequence>MSLGSAGLVPDFFIRLPSLAALVRAALTCREWRRAVASSPEFRRRFHATHPDPLLGLFFSIPGPAQTPNLPAFPSFAPTCCRDCDTSAAVRGSDFFLTSLQARLEEEHQNWDIIDCCRGYCLLMNWDDALLAVFNLLTRRIEFVVYMTSPEFFKEACGNRHPALLNARLLCSDDNGQPKSFRLVVLSLDDSRIRANICSSDTGEWSSLPWVEKMPTPLRSTESFRSNCWLQNQGSMQANGVLYWVYKDWRYLVSLDTATMVFSVVPLPQCLIHCSFDVDETKDGATCIVYEDGLNVGVLLHTKDDDGADRWVVDRVVFLRYELDEILRAGLHDDSALFHLVDNSRWLYVLTVQDGYAYLSTHEKLHDPETPCWFLSLCLETMKLERLFRRTFDGDVHPYIMAWPPSLVGDYGRFAVEDTT</sequence>
<evidence type="ECO:0000313" key="3">
    <source>
        <dbReference type="Proteomes" id="UP000032180"/>
    </source>
</evidence>
<dbReference type="EnsemblPlants" id="LPERR07G13850.1">
    <property type="protein sequence ID" value="LPERR07G13850.1"/>
    <property type="gene ID" value="LPERR07G13850"/>
</dbReference>
<name>A0A0D9WZI6_9ORYZ</name>
<reference evidence="3" key="2">
    <citation type="submission" date="2013-12" db="EMBL/GenBank/DDBJ databases">
        <authorList>
            <person name="Yu Y."/>
            <person name="Lee S."/>
            <person name="de Baynast K."/>
            <person name="Wissotski M."/>
            <person name="Liu L."/>
            <person name="Talag J."/>
            <person name="Goicoechea J."/>
            <person name="Angelova A."/>
            <person name="Jetty R."/>
            <person name="Kudrna D."/>
            <person name="Golser W."/>
            <person name="Rivera L."/>
            <person name="Zhang J."/>
            <person name="Wing R."/>
        </authorList>
    </citation>
    <scope>NUCLEOTIDE SEQUENCE</scope>
</reference>
<dbReference type="Proteomes" id="UP000032180">
    <property type="component" value="Chromosome 7"/>
</dbReference>
<dbReference type="eggNOG" id="ENOG502R5ZD">
    <property type="taxonomic scope" value="Eukaryota"/>
</dbReference>
<dbReference type="InterPro" id="IPR056594">
    <property type="entry name" value="AT5G49610-like_b-prop"/>
</dbReference>
<dbReference type="AlphaFoldDB" id="A0A0D9WZI6"/>
<evidence type="ECO:0000313" key="2">
    <source>
        <dbReference type="EnsemblPlants" id="LPERR07G13850.1"/>
    </source>
</evidence>
<accession>A0A0D9WZI6</accession>
<reference evidence="2 3" key="1">
    <citation type="submission" date="2012-08" db="EMBL/GenBank/DDBJ databases">
        <title>Oryza genome evolution.</title>
        <authorList>
            <person name="Wing R.A."/>
        </authorList>
    </citation>
    <scope>NUCLEOTIDE SEQUENCE</scope>
</reference>
<dbReference type="PANTHER" id="PTHR33207">
    <property type="entry name" value="F-BOX DOMAIN CONTAINING PROTEIN-RELATED"/>
    <property type="match status" value="1"/>
</dbReference>
<organism evidence="2 3">
    <name type="scientific">Leersia perrieri</name>
    <dbReference type="NCBI Taxonomy" id="77586"/>
    <lineage>
        <taxon>Eukaryota</taxon>
        <taxon>Viridiplantae</taxon>
        <taxon>Streptophyta</taxon>
        <taxon>Embryophyta</taxon>
        <taxon>Tracheophyta</taxon>
        <taxon>Spermatophyta</taxon>
        <taxon>Magnoliopsida</taxon>
        <taxon>Liliopsida</taxon>
        <taxon>Poales</taxon>
        <taxon>Poaceae</taxon>
        <taxon>BOP clade</taxon>
        <taxon>Oryzoideae</taxon>
        <taxon>Oryzeae</taxon>
        <taxon>Oryzinae</taxon>
        <taxon>Leersia</taxon>
    </lineage>
</organism>
<protein>
    <recommendedName>
        <fullName evidence="1">F-box protein AT5G49610-like beta-propeller domain-containing protein</fullName>
    </recommendedName>
</protein>
<dbReference type="Gramene" id="LPERR07G13850.1">
    <property type="protein sequence ID" value="LPERR07G13850.1"/>
    <property type="gene ID" value="LPERR07G13850"/>
</dbReference>
<dbReference type="Pfam" id="PF23635">
    <property type="entry name" value="Beta-prop_AT5G49610-like"/>
    <property type="match status" value="1"/>
</dbReference>
<dbReference type="HOGENOM" id="CLU_017945_8_2_1"/>
<dbReference type="STRING" id="77586.A0A0D9WZI6"/>
<keyword evidence="3" id="KW-1185">Reference proteome</keyword>
<reference evidence="2" key="3">
    <citation type="submission" date="2015-04" db="UniProtKB">
        <authorList>
            <consortium name="EnsemblPlants"/>
        </authorList>
    </citation>
    <scope>IDENTIFICATION</scope>
</reference>
<feature type="domain" description="F-box protein AT5G49610-like beta-propeller" evidence="1">
    <location>
        <begin position="113"/>
        <end position="406"/>
    </location>
</feature>
<evidence type="ECO:0000259" key="1">
    <source>
        <dbReference type="Pfam" id="PF23635"/>
    </source>
</evidence>